<accession>A0AAV5P5Y5</accession>
<sequence length="54" mass="6052">MSTTWAVPDVSNLMARIVEQLFPRDWEAALLCVRVRGDLPARVPDVGRSAEQVE</sequence>
<gene>
    <name evidence="1" type="ORF">Ccel01_20080</name>
</gene>
<dbReference type="AlphaFoldDB" id="A0AAV5P5Y5"/>
<dbReference type="Proteomes" id="UP001165168">
    <property type="component" value="Unassembled WGS sequence"/>
</dbReference>
<comment type="caution">
    <text evidence="1">The sequence shown here is derived from an EMBL/GenBank/DDBJ whole genome shotgun (WGS) entry which is preliminary data.</text>
</comment>
<organism evidence="1 2">
    <name type="scientific">Cellulosimicrobium cellulans</name>
    <name type="common">Arthrobacter luteus</name>
    <dbReference type="NCBI Taxonomy" id="1710"/>
    <lineage>
        <taxon>Bacteria</taxon>
        <taxon>Bacillati</taxon>
        <taxon>Actinomycetota</taxon>
        <taxon>Actinomycetes</taxon>
        <taxon>Micrococcales</taxon>
        <taxon>Promicromonosporaceae</taxon>
        <taxon>Cellulosimicrobium</taxon>
    </lineage>
</organism>
<protein>
    <submittedName>
        <fullName evidence="1">Uncharacterized protein</fullName>
    </submittedName>
</protein>
<name>A0AAV5P5Y5_CELCE</name>
<dbReference type="EMBL" id="BSTG01000002">
    <property type="protein sequence ID" value="GLY57406.1"/>
    <property type="molecule type" value="Genomic_DNA"/>
</dbReference>
<reference evidence="1" key="1">
    <citation type="submission" date="2023-03" db="EMBL/GenBank/DDBJ databases">
        <title>Cellulosimicrobium cellulans NBRC 103059.</title>
        <authorList>
            <person name="Ichikawa N."/>
            <person name="Sato H."/>
            <person name="Tonouchi N."/>
        </authorList>
    </citation>
    <scope>NUCLEOTIDE SEQUENCE</scope>
    <source>
        <strain evidence="1">NBRC 103059</strain>
    </source>
</reference>
<evidence type="ECO:0000313" key="1">
    <source>
        <dbReference type="EMBL" id="GLY57406.1"/>
    </source>
</evidence>
<evidence type="ECO:0000313" key="2">
    <source>
        <dbReference type="Proteomes" id="UP001165168"/>
    </source>
</evidence>
<proteinExistence type="predicted"/>